<sequence>MKVIEKLKKGAKKAETASWRGLAPVGNWANKQSRRVGGSEFWPVGLDKECEKAGNILRSFALDSASMILPEGGKKSSSDDASATNKRKQKNERATRQVPAAVLHQARGVAIFTVFRTGFGFSGAGGSGVVVSRLPNGSWSGPSGLLIHTAGVGYTIGLDVYDVVLVLRTEDAVKAFAHPRVSVGADFAITAGPIGSAAQLDVGVTDKSKPVFSYVKSKGMYAGVAIEGTIILKRDDENRRFYNADVSATQILSGDGRTFPPPTGARPLLATLYSAEGKIEVMGTTDIPSGKTTDDLRDFDEDQKLLTANTSVARGSVATDVPIGGVLNSEGKRRLPPMPAALDAEAAIAASSSTARAAPFVPSIGPPQSADEALALPPSYT</sequence>
<evidence type="ECO:0000313" key="4">
    <source>
        <dbReference type="Proteomes" id="UP000027361"/>
    </source>
</evidence>
<evidence type="ECO:0000259" key="2">
    <source>
        <dbReference type="Pfam" id="PF04366"/>
    </source>
</evidence>
<dbReference type="EMBL" id="JMSN01000037">
    <property type="protein sequence ID" value="KDN46101.1"/>
    <property type="molecule type" value="Genomic_DNA"/>
</dbReference>
<dbReference type="AlphaFoldDB" id="A0A066VX75"/>
<dbReference type="OMA" id="YQPGPQY"/>
<dbReference type="InParanoid" id="A0A066VX75"/>
<dbReference type="OrthoDB" id="10255128at2759"/>
<dbReference type="RefSeq" id="XP_013243416.1">
    <property type="nucleotide sequence ID" value="XM_013387962.1"/>
</dbReference>
<dbReference type="InterPro" id="IPR051702">
    <property type="entry name" value="SH3_domain_YSC84-like"/>
</dbReference>
<protein>
    <submittedName>
        <fullName evidence="3">DUF500-domain-containing protein</fullName>
    </submittedName>
</protein>
<dbReference type="HOGENOM" id="CLU_015320_1_2_1"/>
<feature type="region of interest" description="Disordered" evidence="1">
    <location>
        <begin position="356"/>
        <end position="381"/>
    </location>
</feature>
<evidence type="ECO:0000313" key="3">
    <source>
        <dbReference type="EMBL" id="KDN46101.1"/>
    </source>
</evidence>
<organism evidence="3 4">
    <name type="scientific">Tilletiaria anomala (strain ATCC 24038 / CBS 436.72 / UBC 951)</name>
    <dbReference type="NCBI Taxonomy" id="1037660"/>
    <lineage>
        <taxon>Eukaryota</taxon>
        <taxon>Fungi</taxon>
        <taxon>Dikarya</taxon>
        <taxon>Basidiomycota</taxon>
        <taxon>Ustilaginomycotina</taxon>
        <taxon>Exobasidiomycetes</taxon>
        <taxon>Georgefischeriales</taxon>
        <taxon>Tilletiariaceae</taxon>
        <taxon>Tilletiaria</taxon>
    </lineage>
</organism>
<feature type="domain" description="Ysc84 actin-binding" evidence="2">
    <location>
        <begin position="148"/>
        <end position="274"/>
    </location>
</feature>
<dbReference type="GO" id="GO:0035091">
    <property type="term" value="F:phosphatidylinositol binding"/>
    <property type="evidence" value="ECO:0007669"/>
    <property type="project" value="TreeGrafter"/>
</dbReference>
<dbReference type="InterPro" id="IPR007461">
    <property type="entry name" value="Ysc84_actin-binding"/>
</dbReference>
<dbReference type="Proteomes" id="UP000027361">
    <property type="component" value="Unassembled WGS sequence"/>
</dbReference>
<feature type="region of interest" description="Disordered" evidence="1">
    <location>
        <begin position="71"/>
        <end position="97"/>
    </location>
</feature>
<reference evidence="3 4" key="1">
    <citation type="submission" date="2014-05" db="EMBL/GenBank/DDBJ databases">
        <title>Draft genome sequence of a rare smut relative, Tilletiaria anomala UBC 951.</title>
        <authorList>
            <consortium name="DOE Joint Genome Institute"/>
            <person name="Toome M."/>
            <person name="Kuo A."/>
            <person name="Henrissat B."/>
            <person name="Lipzen A."/>
            <person name="Tritt A."/>
            <person name="Yoshinaga Y."/>
            <person name="Zane M."/>
            <person name="Barry K."/>
            <person name="Grigoriev I.V."/>
            <person name="Spatafora J.W."/>
            <person name="Aimea M.C."/>
        </authorList>
    </citation>
    <scope>NUCLEOTIDE SEQUENCE [LARGE SCALE GENOMIC DNA]</scope>
    <source>
        <strain evidence="3 4">UBC 951</strain>
    </source>
</reference>
<comment type="caution">
    <text evidence="3">The sequence shown here is derived from an EMBL/GenBank/DDBJ whole genome shotgun (WGS) entry which is preliminary data.</text>
</comment>
<name>A0A066VX75_TILAU</name>
<dbReference type="GeneID" id="25262442"/>
<dbReference type="STRING" id="1037660.A0A066VX75"/>
<gene>
    <name evidence="3" type="ORF">K437DRAFT_223760</name>
</gene>
<dbReference type="PANTHER" id="PTHR15629:SF8">
    <property type="entry name" value="DUF500 DOMAIN PROTEIN (AFU_ORTHOLOGUE AFUA_5G07310)"/>
    <property type="match status" value="1"/>
</dbReference>
<evidence type="ECO:0000256" key="1">
    <source>
        <dbReference type="SAM" id="MobiDB-lite"/>
    </source>
</evidence>
<proteinExistence type="predicted"/>
<accession>A0A066VX75</accession>
<keyword evidence="4" id="KW-1185">Reference proteome</keyword>
<dbReference type="PANTHER" id="PTHR15629">
    <property type="entry name" value="SH3YL1 PROTEIN"/>
    <property type="match status" value="1"/>
</dbReference>
<dbReference type="Pfam" id="PF04366">
    <property type="entry name" value="Ysc84"/>
    <property type="match status" value="1"/>
</dbReference>